<dbReference type="RefSeq" id="WP_014097407.1">
    <property type="nucleotide sequence ID" value="NZ_CP010525.1"/>
</dbReference>
<evidence type="ECO:0000256" key="1">
    <source>
        <dbReference type="SAM" id="MobiDB-lite"/>
    </source>
</evidence>
<keyword evidence="4" id="KW-1185">Reference proteome</keyword>
<name>A0A0C5CK82_HEYCO</name>
<dbReference type="EMBL" id="CP010525">
    <property type="protein sequence ID" value="AJO21822.1"/>
    <property type="molecule type" value="Genomic_DNA"/>
</dbReference>
<proteinExistence type="predicted"/>
<gene>
    <name evidence="3" type="ORF">HMPREF3213_01991</name>
    <name evidence="2" type="ORF">SB48_HM08orf01575</name>
</gene>
<dbReference type="PATRIC" id="fig|1398.18.peg.1048"/>
<reference evidence="2" key="1">
    <citation type="submission" date="2015-01" db="EMBL/GenBank/DDBJ databases">
        <title>Comparative genome analysis of Bacillus coagulans HM-08, Clostridium butyricum HM-68, Bacillus subtilis HM-66 and Bacillus licheniformis BL-09.</title>
        <authorList>
            <person name="Zhang H."/>
        </authorList>
    </citation>
    <scope>NUCLEOTIDE SEQUENCE [LARGE SCALE GENOMIC DNA]</scope>
    <source>
        <strain evidence="2">HM-08</strain>
    </source>
</reference>
<dbReference type="Proteomes" id="UP000032024">
    <property type="component" value="Chromosome"/>
</dbReference>
<dbReference type="AlphaFoldDB" id="A0A0C5CK82"/>
<reference evidence="3" key="3">
    <citation type="submission" date="2016-01" db="EMBL/GenBank/DDBJ databases">
        <authorList>
            <person name="Oliw E.H."/>
        </authorList>
    </citation>
    <scope>NUCLEOTIDE SEQUENCE [LARGE SCALE GENOMIC DNA]</scope>
    <source>
        <strain evidence="3">GED7749B</strain>
    </source>
</reference>
<dbReference type="Proteomes" id="UP000070376">
    <property type="component" value="Unassembled WGS sequence"/>
</dbReference>
<organism evidence="3 5">
    <name type="scientific">Heyndrickxia coagulans</name>
    <name type="common">Weizmannia coagulans</name>
    <dbReference type="NCBI Taxonomy" id="1398"/>
    <lineage>
        <taxon>Bacteria</taxon>
        <taxon>Bacillati</taxon>
        <taxon>Bacillota</taxon>
        <taxon>Bacilli</taxon>
        <taxon>Bacillales</taxon>
        <taxon>Bacillaceae</taxon>
        <taxon>Heyndrickxia</taxon>
    </lineage>
</organism>
<feature type="region of interest" description="Disordered" evidence="1">
    <location>
        <begin position="37"/>
        <end position="66"/>
    </location>
</feature>
<evidence type="ECO:0000313" key="4">
    <source>
        <dbReference type="Proteomes" id="UP000032024"/>
    </source>
</evidence>
<reference evidence="5" key="4">
    <citation type="submission" date="2016-01" db="EMBL/GenBank/DDBJ databases">
        <authorList>
            <person name="Mitreva M."/>
            <person name="Pepin K.H."/>
            <person name="Mihindukulasuriya K.A."/>
            <person name="Fulton R."/>
            <person name="Fronick C."/>
            <person name="O'Laughlin M."/>
            <person name="Miner T."/>
            <person name="Herter B."/>
            <person name="Rosa B.A."/>
            <person name="Cordes M."/>
            <person name="Tomlinson C."/>
            <person name="Wollam A."/>
            <person name="Palsikar V.B."/>
            <person name="Mardis E.R."/>
            <person name="Wilson R.K."/>
        </authorList>
    </citation>
    <scope>NUCLEOTIDE SEQUENCE [LARGE SCALE GENOMIC DNA]</scope>
    <source>
        <strain evidence="5">GED7749B</strain>
    </source>
</reference>
<sequence length="210" mass="22890">MKWIKVLIGVIVLSVAGGAGIAVGMNMKEERPVVYSDPAETISAPEAKKEEPVASYTVNKEGGQSKTANPVIRETEGKVTALDKQSITVSFPFGGSETFKLTNQTVVEDFSLPLKKGVLVELKASGEEAVKIETERTMDVKAVIVSDEKESMKVEANGTTKSFTKGHFYRLDRDGYRGSLKGVPVELDLDEHDKILSAELDDEFLDGYDD</sequence>
<dbReference type="EMBL" id="LRPN01000072">
    <property type="protein sequence ID" value="KWZ81576.1"/>
    <property type="molecule type" value="Genomic_DNA"/>
</dbReference>
<feature type="compositionally biased region" description="Polar residues" evidence="1">
    <location>
        <begin position="56"/>
        <end position="66"/>
    </location>
</feature>
<evidence type="ECO:0000313" key="3">
    <source>
        <dbReference type="EMBL" id="KWZ81576.1"/>
    </source>
</evidence>
<evidence type="ECO:0000313" key="2">
    <source>
        <dbReference type="EMBL" id="AJO21822.1"/>
    </source>
</evidence>
<accession>A0A0C5CK82</accession>
<reference evidence="4" key="2">
    <citation type="submission" date="2015-01" db="EMBL/GenBank/DDBJ databases">
        <title>Comparative genome analysis of Bacillus coagulans HM-08, Clostridium butyricum HM-68, Bacillus subtilis HM-66 and Bacillus paralicheniformis BL-09.</title>
        <authorList>
            <person name="Zhang H."/>
        </authorList>
    </citation>
    <scope>NUCLEOTIDE SEQUENCE [LARGE SCALE GENOMIC DNA]</scope>
    <source>
        <strain evidence="4">HM-08</strain>
    </source>
</reference>
<evidence type="ECO:0000313" key="5">
    <source>
        <dbReference type="Proteomes" id="UP000070376"/>
    </source>
</evidence>
<protein>
    <submittedName>
        <fullName evidence="3">Uncharacterized protein</fullName>
    </submittedName>
</protein>
<dbReference type="GeneID" id="93258861"/>